<gene>
    <name evidence="3" type="ORF">M1O15_02030</name>
</gene>
<organism evidence="3 4">
    <name type="scientific">Streptomyces lichenis</name>
    <dbReference type="NCBI Taxonomy" id="2306967"/>
    <lineage>
        <taxon>Bacteria</taxon>
        <taxon>Bacillati</taxon>
        <taxon>Actinomycetota</taxon>
        <taxon>Actinomycetes</taxon>
        <taxon>Kitasatosporales</taxon>
        <taxon>Streptomycetaceae</taxon>
        <taxon>Streptomyces</taxon>
    </lineage>
</organism>
<proteinExistence type="predicted"/>
<evidence type="ECO:0000313" key="3">
    <source>
        <dbReference type="EMBL" id="MCK8676213.1"/>
    </source>
</evidence>
<sequence length="312" mass="31131">MAPRRGSRCAVVIAALALTTCGAGTERPAQARESAGPPAARASGPATGPAAGRAGAGPRTAAEGIRPGDGPGGDADDGGPDRTSGSGPHRTSGSDADSAQHGGTGDGTAPWRRWDPEDGAPWAGGAEPWRGWGPAAGHGRRPTGGPGADRPAPADDTPGPSAAPGRRPPAAPAPVTGSPSASTSPSAAGRGGGGAARPSPSLAGRHAGEGRPRPGRPDPPREEEGREESVRAESETEPEPLRRHRTHGEAVPETESAAVSEPRRTPPAAAYETSTRAAGTTPDRQIPVLTLGVGLAMMGLGLGFLGLRIRRR</sequence>
<evidence type="ECO:0000256" key="2">
    <source>
        <dbReference type="SAM" id="Phobius"/>
    </source>
</evidence>
<evidence type="ECO:0000256" key="1">
    <source>
        <dbReference type="SAM" id="MobiDB-lite"/>
    </source>
</evidence>
<name>A0ABT0I4G2_9ACTN</name>
<protein>
    <recommendedName>
        <fullName evidence="5">LPXTG cell wall anchor domain-containing protein</fullName>
    </recommendedName>
</protein>
<keyword evidence="4" id="KW-1185">Reference proteome</keyword>
<dbReference type="EMBL" id="JALPTH010000002">
    <property type="protein sequence ID" value="MCK8676213.1"/>
    <property type="molecule type" value="Genomic_DNA"/>
</dbReference>
<accession>A0ABT0I4G2</accession>
<feature type="transmembrane region" description="Helical" evidence="2">
    <location>
        <begin position="286"/>
        <end position="307"/>
    </location>
</feature>
<feature type="compositionally biased region" description="Polar residues" evidence="1">
    <location>
        <begin position="83"/>
        <end position="97"/>
    </location>
</feature>
<keyword evidence="2" id="KW-0472">Membrane</keyword>
<evidence type="ECO:0008006" key="5">
    <source>
        <dbReference type="Google" id="ProtNLM"/>
    </source>
</evidence>
<evidence type="ECO:0000313" key="4">
    <source>
        <dbReference type="Proteomes" id="UP001522868"/>
    </source>
</evidence>
<feature type="compositionally biased region" description="Basic and acidic residues" evidence="1">
    <location>
        <begin position="206"/>
        <end position="234"/>
    </location>
</feature>
<feature type="region of interest" description="Disordered" evidence="1">
    <location>
        <begin position="20"/>
        <end position="283"/>
    </location>
</feature>
<keyword evidence="2" id="KW-0812">Transmembrane</keyword>
<feature type="compositionally biased region" description="Low complexity" evidence="1">
    <location>
        <begin position="173"/>
        <end position="188"/>
    </location>
</feature>
<dbReference type="RefSeq" id="WP_248631709.1">
    <property type="nucleotide sequence ID" value="NZ_JALPTH010000002.1"/>
</dbReference>
<feature type="compositionally biased region" description="Low complexity" evidence="1">
    <location>
        <begin position="20"/>
        <end position="64"/>
    </location>
</feature>
<reference evidence="3 4" key="1">
    <citation type="submission" date="2022-04" db="EMBL/GenBank/DDBJ databases">
        <title>Streptomyces sp. nov. LCR6-01 isolated from Lichen of Dirinaria sp.</title>
        <authorList>
            <person name="Kanchanasin P."/>
            <person name="Tanasupawat S."/>
            <person name="Phongsopitanun W."/>
        </authorList>
    </citation>
    <scope>NUCLEOTIDE SEQUENCE [LARGE SCALE GENOMIC DNA]</scope>
    <source>
        <strain evidence="3 4">LCR6-01</strain>
    </source>
</reference>
<keyword evidence="2" id="KW-1133">Transmembrane helix</keyword>
<comment type="caution">
    <text evidence="3">The sequence shown here is derived from an EMBL/GenBank/DDBJ whole genome shotgun (WGS) entry which is preliminary data.</text>
</comment>
<dbReference type="Proteomes" id="UP001522868">
    <property type="component" value="Unassembled WGS sequence"/>
</dbReference>